<accession>A0A4Y2FZA2</accession>
<keyword evidence="2" id="KW-1185">Reference proteome</keyword>
<dbReference type="Proteomes" id="UP000499080">
    <property type="component" value="Unassembled WGS sequence"/>
</dbReference>
<reference evidence="1 2" key="1">
    <citation type="journal article" date="2019" name="Sci. Rep.">
        <title>Orb-weaving spider Araneus ventricosus genome elucidates the spidroin gene catalogue.</title>
        <authorList>
            <person name="Kono N."/>
            <person name="Nakamura H."/>
            <person name="Ohtoshi R."/>
            <person name="Moran D.A.P."/>
            <person name="Shinohara A."/>
            <person name="Yoshida Y."/>
            <person name="Fujiwara M."/>
            <person name="Mori M."/>
            <person name="Tomita M."/>
            <person name="Arakawa K."/>
        </authorList>
    </citation>
    <scope>NUCLEOTIDE SEQUENCE [LARGE SCALE GENOMIC DNA]</scope>
</reference>
<dbReference type="PANTHER" id="PTHR46409">
    <property type="entry name" value="HTH PSQ-TYPE DOMAIN-CONTAINING PROTEIN"/>
    <property type="match status" value="1"/>
</dbReference>
<dbReference type="AlphaFoldDB" id="A0A4Y2FZA2"/>
<name>A0A4Y2FZA2_ARAVE</name>
<sequence>MPIEYALSEVTNKKDLSIDQLSLLEICEAINCGHCGESLSKRNSGNVCHSSWLTAANRILRFYVAHEYPSEALFTLTTFISTVYAPMRFKIKMKPSLTAFSSINRSIALFVE</sequence>
<dbReference type="PANTHER" id="PTHR46409:SF1">
    <property type="entry name" value="HTH PSQ-TYPE DOMAIN-CONTAINING PROTEIN"/>
    <property type="match status" value="1"/>
</dbReference>
<evidence type="ECO:0000313" key="1">
    <source>
        <dbReference type="EMBL" id="GBM45024.1"/>
    </source>
</evidence>
<dbReference type="EMBL" id="BGPR01001087">
    <property type="protein sequence ID" value="GBM45024.1"/>
    <property type="molecule type" value="Genomic_DNA"/>
</dbReference>
<protein>
    <submittedName>
        <fullName evidence="1">Uncharacterized protein</fullName>
    </submittedName>
</protein>
<organism evidence="1 2">
    <name type="scientific">Araneus ventricosus</name>
    <name type="common">Orbweaver spider</name>
    <name type="synonym">Epeira ventricosa</name>
    <dbReference type="NCBI Taxonomy" id="182803"/>
    <lineage>
        <taxon>Eukaryota</taxon>
        <taxon>Metazoa</taxon>
        <taxon>Ecdysozoa</taxon>
        <taxon>Arthropoda</taxon>
        <taxon>Chelicerata</taxon>
        <taxon>Arachnida</taxon>
        <taxon>Araneae</taxon>
        <taxon>Araneomorphae</taxon>
        <taxon>Entelegynae</taxon>
        <taxon>Araneoidea</taxon>
        <taxon>Araneidae</taxon>
        <taxon>Araneus</taxon>
    </lineage>
</organism>
<proteinExistence type="predicted"/>
<gene>
    <name evidence="1" type="ORF">AVEN_98875_1</name>
</gene>
<evidence type="ECO:0000313" key="2">
    <source>
        <dbReference type="Proteomes" id="UP000499080"/>
    </source>
</evidence>
<comment type="caution">
    <text evidence="1">The sequence shown here is derived from an EMBL/GenBank/DDBJ whole genome shotgun (WGS) entry which is preliminary data.</text>
</comment>